<dbReference type="Pfam" id="PF19777">
    <property type="entry name" value="DUF6263"/>
    <property type="match status" value="1"/>
</dbReference>
<accession>A0A376CJD8</accession>
<sequence>MSIRHKAPALLIPVALASTLAACGGEPDPVAEVPAFPVDVARVEVVEAGTDPQVLSYNDVGGEEESSTRTVTTETGFDQNVVASDAVDPAAQPTEETDALTLPLEVRTLEAPAAGEGELDASRRVELRVADDVSADLASATGFLSVWRGTDDGRVSTVKLLAPEEATEDARATVESALMSVLSSTVIFPSDAVGVGGSWTVESRVTGGSTMLRTTTYTVTDIQGDQVMLDVVVDQRPAQETLNFDAETAPDLAGQSLTVESSDTVAEGSLTVDRTEALPVDGAASASTRVVYAGADEDFRIVQDYTEKVNWS</sequence>
<dbReference type="InterPro" id="IPR046230">
    <property type="entry name" value="DUF6263"/>
</dbReference>
<dbReference type="AlphaFoldDB" id="A0A376CJD8"/>
<protein>
    <submittedName>
        <fullName evidence="2">Putative secreted protein</fullName>
    </submittedName>
</protein>
<keyword evidence="1" id="KW-0732">Signal</keyword>
<dbReference type="EMBL" id="UFXQ01000001">
    <property type="protein sequence ID" value="STC68297.1"/>
    <property type="molecule type" value="Genomic_DNA"/>
</dbReference>
<gene>
    <name evidence="2" type="ORF">NCTC11862_00163</name>
</gene>
<feature type="signal peptide" evidence="1">
    <location>
        <begin position="1"/>
        <end position="17"/>
    </location>
</feature>
<reference evidence="2 3" key="1">
    <citation type="submission" date="2018-06" db="EMBL/GenBank/DDBJ databases">
        <authorList>
            <consortium name="Pathogen Informatics"/>
            <person name="Doyle S."/>
        </authorList>
    </citation>
    <scope>NUCLEOTIDE SEQUENCE [LARGE SCALE GENOMIC DNA]</scope>
    <source>
        <strain evidence="2 3">NCTC11862</strain>
    </source>
</reference>
<dbReference type="RefSeq" id="WP_244911200.1">
    <property type="nucleotide sequence ID" value="NZ_UFXQ01000001.1"/>
</dbReference>
<dbReference type="PROSITE" id="PS51257">
    <property type="entry name" value="PROKAR_LIPOPROTEIN"/>
    <property type="match status" value="1"/>
</dbReference>
<organism evidence="2 3">
    <name type="scientific">Corynebacterium pilosum</name>
    <dbReference type="NCBI Taxonomy" id="35756"/>
    <lineage>
        <taxon>Bacteria</taxon>
        <taxon>Bacillati</taxon>
        <taxon>Actinomycetota</taxon>
        <taxon>Actinomycetes</taxon>
        <taxon>Mycobacteriales</taxon>
        <taxon>Corynebacteriaceae</taxon>
        <taxon>Corynebacterium</taxon>
    </lineage>
</organism>
<dbReference type="Proteomes" id="UP000254467">
    <property type="component" value="Unassembled WGS sequence"/>
</dbReference>
<evidence type="ECO:0000313" key="2">
    <source>
        <dbReference type="EMBL" id="STC68297.1"/>
    </source>
</evidence>
<feature type="chain" id="PRO_5038917139" evidence="1">
    <location>
        <begin position="18"/>
        <end position="312"/>
    </location>
</feature>
<dbReference type="STRING" id="35756.GCA_001044155_01428"/>
<name>A0A376CJD8_9CORY</name>
<evidence type="ECO:0000256" key="1">
    <source>
        <dbReference type="SAM" id="SignalP"/>
    </source>
</evidence>
<proteinExistence type="predicted"/>
<evidence type="ECO:0000313" key="3">
    <source>
        <dbReference type="Proteomes" id="UP000254467"/>
    </source>
</evidence>
<keyword evidence="3" id="KW-1185">Reference proteome</keyword>